<keyword evidence="2" id="KW-1185">Reference proteome</keyword>
<protein>
    <submittedName>
        <fullName evidence="1">Uncharacterized protein</fullName>
    </submittedName>
</protein>
<accession>A0A4Y2R9W9</accession>
<evidence type="ECO:0000313" key="2">
    <source>
        <dbReference type="Proteomes" id="UP000499080"/>
    </source>
</evidence>
<sequence length="146" mass="16186">MLLEQNLPHEIAISGGADETADFAKASDVLECDDVGNDMRVLTNNPKRRYNFTENGFNSTPKAKQIKFLNGKVRRKGDGSIDHPTPVDFRQRTLMLLAEGVMCGNANCEPDVILETTQIIPQTDEDHLELVIDESATIIDCPEAQE</sequence>
<dbReference type="AlphaFoldDB" id="A0A4Y2R9W9"/>
<dbReference type="EMBL" id="BGPR01016163">
    <property type="protein sequence ID" value="GBN72069.1"/>
    <property type="molecule type" value="Genomic_DNA"/>
</dbReference>
<proteinExistence type="predicted"/>
<reference evidence="1 2" key="1">
    <citation type="journal article" date="2019" name="Sci. Rep.">
        <title>Orb-weaving spider Araneus ventricosus genome elucidates the spidroin gene catalogue.</title>
        <authorList>
            <person name="Kono N."/>
            <person name="Nakamura H."/>
            <person name="Ohtoshi R."/>
            <person name="Moran D.A.P."/>
            <person name="Shinohara A."/>
            <person name="Yoshida Y."/>
            <person name="Fujiwara M."/>
            <person name="Mori M."/>
            <person name="Tomita M."/>
            <person name="Arakawa K."/>
        </authorList>
    </citation>
    <scope>NUCLEOTIDE SEQUENCE [LARGE SCALE GENOMIC DNA]</scope>
</reference>
<gene>
    <name evidence="1" type="ORF">AVEN_19979_1</name>
</gene>
<dbReference type="OrthoDB" id="7440550at2759"/>
<evidence type="ECO:0000313" key="1">
    <source>
        <dbReference type="EMBL" id="GBN72069.1"/>
    </source>
</evidence>
<dbReference type="Proteomes" id="UP000499080">
    <property type="component" value="Unassembled WGS sequence"/>
</dbReference>
<name>A0A4Y2R9W9_ARAVE</name>
<comment type="caution">
    <text evidence="1">The sequence shown here is derived from an EMBL/GenBank/DDBJ whole genome shotgun (WGS) entry which is preliminary data.</text>
</comment>
<organism evidence="1 2">
    <name type="scientific">Araneus ventricosus</name>
    <name type="common">Orbweaver spider</name>
    <name type="synonym">Epeira ventricosa</name>
    <dbReference type="NCBI Taxonomy" id="182803"/>
    <lineage>
        <taxon>Eukaryota</taxon>
        <taxon>Metazoa</taxon>
        <taxon>Ecdysozoa</taxon>
        <taxon>Arthropoda</taxon>
        <taxon>Chelicerata</taxon>
        <taxon>Arachnida</taxon>
        <taxon>Araneae</taxon>
        <taxon>Araneomorphae</taxon>
        <taxon>Entelegynae</taxon>
        <taxon>Araneoidea</taxon>
        <taxon>Araneidae</taxon>
        <taxon>Araneus</taxon>
    </lineage>
</organism>